<keyword evidence="2" id="KW-0472">Membrane</keyword>
<dbReference type="EMBL" id="JH688004">
    <property type="protein sequence ID" value="EJD34095.1"/>
    <property type="molecule type" value="Genomic_DNA"/>
</dbReference>
<keyword evidence="4" id="KW-1185">Reference proteome</keyword>
<reference evidence="4" key="1">
    <citation type="journal article" date="2012" name="Science">
        <title>The Paleozoic origin of enzymatic lignin decomposition reconstructed from 31 fungal genomes.</title>
        <authorList>
            <person name="Floudas D."/>
            <person name="Binder M."/>
            <person name="Riley R."/>
            <person name="Barry K."/>
            <person name="Blanchette R.A."/>
            <person name="Henrissat B."/>
            <person name="Martinez A.T."/>
            <person name="Otillar R."/>
            <person name="Spatafora J.W."/>
            <person name="Yadav J.S."/>
            <person name="Aerts A."/>
            <person name="Benoit I."/>
            <person name="Boyd A."/>
            <person name="Carlson A."/>
            <person name="Copeland A."/>
            <person name="Coutinho P.M."/>
            <person name="de Vries R.P."/>
            <person name="Ferreira P."/>
            <person name="Findley K."/>
            <person name="Foster B."/>
            <person name="Gaskell J."/>
            <person name="Glotzer D."/>
            <person name="Gorecki P."/>
            <person name="Heitman J."/>
            <person name="Hesse C."/>
            <person name="Hori C."/>
            <person name="Igarashi K."/>
            <person name="Jurgens J.A."/>
            <person name="Kallen N."/>
            <person name="Kersten P."/>
            <person name="Kohler A."/>
            <person name="Kuees U."/>
            <person name="Kumar T.K.A."/>
            <person name="Kuo A."/>
            <person name="LaButti K."/>
            <person name="Larrondo L.F."/>
            <person name="Lindquist E."/>
            <person name="Ling A."/>
            <person name="Lombard V."/>
            <person name="Lucas S."/>
            <person name="Lundell T."/>
            <person name="Martin R."/>
            <person name="McLaughlin D.J."/>
            <person name="Morgenstern I."/>
            <person name="Morin E."/>
            <person name="Murat C."/>
            <person name="Nagy L.G."/>
            <person name="Nolan M."/>
            <person name="Ohm R.A."/>
            <person name="Patyshakuliyeva A."/>
            <person name="Rokas A."/>
            <person name="Ruiz-Duenas F.J."/>
            <person name="Sabat G."/>
            <person name="Salamov A."/>
            <person name="Samejima M."/>
            <person name="Schmutz J."/>
            <person name="Slot J.C."/>
            <person name="St John F."/>
            <person name="Stenlid J."/>
            <person name="Sun H."/>
            <person name="Sun S."/>
            <person name="Syed K."/>
            <person name="Tsang A."/>
            <person name="Wiebenga A."/>
            <person name="Young D."/>
            <person name="Pisabarro A."/>
            <person name="Eastwood D.C."/>
            <person name="Martin F."/>
            <person name="Cullen D."/>
            <person name="Grigoriev I.V."/>
            <person name="Hibbett D.S."/>
        </authorList>
    </citation>
    <scope>NUCLEOTIDE SEQUENCE [LARGE SCALE GENOMIC DNA]</scope>
    <source>
        <strain evidence="4">TFB10046</strain>
    </source>
</reference>
<organism evidence="3 4">
    <name type="scientific">Auricularia subglabra (strain TFB-10046 / SS5)</name>
    <name type="common">White-rot fungus</name>
    <name type="synonym">Auricularia delicata (strain TFB10046)</name>
    <dbReference type="NCBI Taxonomy" id="717982"/>
    <lineage>
        <taxon>Eukaryota</taxon>
        <taxon>Fungi</taxon>
        <taxon>Dikarya</taxon>
        <taxon>Basidiomycota</taxon>
        <taxon>Agaricomycotina</taxon>
        <taxon>Agaricomycetes</taxon>
        <taxon>Auriculariales</taxon>
        <taxon>Auriculariaceae</taxon>
        <taxon>Auricularia</taxon>
    </lineage>
</organism>
<evidence type="ECO:0000313" key="4">
    <source>
        <dbReference type="Proteomes" id="UP000006514"/>
    </source>
</evidence>
<dbReference type="InParanoid" id="J0LC83"/>
<name>J0LC83_AURST</name>
<dbReference type="KEGG" id="adl:AURDEDRAFT_176850"/>
<feature type="compositionally biased region" description="Basic residues" evidence="1">
    <location>
        <begin position="1"/>
        <end position="17"/>
    </location>
</feature>
<dbReference type="AlphaFoldDB" id="J0LC83"/>
<protein>
    <submittedName>
        <fullName evidence="3">Uncharacterized protein</fullName>
    </submittedName>
</protein>
<gene>
    <name evidence="3" type="ORF">AURDEDRAFT_176850</name>
</gene>
<proteinExistence type="predicted"/>
<keyword evidence="2" id="KW-0812">Transmembrane</keyword>
<feature type="transmembrane region" description="Helical" evidence="2">
    <location>
        <begin position="173"/>
        <end position="193"/>
    </location>
</feature>
<feature type="transmembrane region" description="Helical" evidence="2">
    <location>
        <begin position="149"/>
        <end position="167"/>
    </location>
</feature>
<dbReference type="Proteomes" id="UP000006514">
    <property type="component" value="Unassembled WGS sequence"/>
</dbReference>
<evidence type="ECO:0000256" key="1">
    <source>
        <dbReference type="SAM" id="MobiDB-lite"/>
    </source>
</evidence>
<accession>J0LC83</accession>
<evidence type="ECO:0000256" key="2">
    <source>
        <dbReference type="SAM" id="Phobius"/>
    </source>
</evidence>
<evidence type="ECO:0000313" key="3">
    <source>
        <dbReference type="EMBL" id="EJD34095.1"/>
    </source>
</evidence>
<sequence>MASGRSHGRTSTVRRAHEHIAPRLASSGLRTADADVTHHNPSIATDFRDDPDTDGVDHFASQHGRPTSATHSYARWLRNGALSAYNAITPLLVPQDPAAGFNSNFAGSGDDSTDDDGGINMNTATAGLQALAVLFSPSNCVDPAHARKVLVCIGRVVALIALAFFIFDPSTSFKAKAFFLLGVAVVIGMAVLVHDHHRQRRQRPVLP</sequence>
<feature type="region of interest" description="Disordered" evidence="1">
    <location>
        <begin position="1"/>
        <end position="66"/>
    </location>
</feature>
<keyword evidence="2" id="KW-1133">Transmembrane helix</keyword>